<evidence type="ECO:0000256" key="1">
    <source>
        <dbReference type="SAM" id="Coils"/>
    </source>
</evidence>
<name>A0ABD2PU36_9PLAT</name>
<evidence type="ECO:0000313" key="3">
    <source>
        <dbReference type="Proteomes" id="UP001626550"/>
    </source>
</evidence>
<sequence>MQDRVGLRMFSESYIGQLVKANELTDVVHNEKKRYTLTSKEVTCRQQSSGCYSDQLKGRIDELLSWIRDDYLKCDNVFELSEYLQEQREYLLAKAEQGRQLLEQMAQLMQSERQRLSALLSEFSNHVDCLWHYVDLFELSDEILRHMKEISHHLNFLSKSIPFTEQQWPTEDSTLDPFTVHADLRRLEKVKFPLLFCVLACFPDWHIPAQLEQLQQLLCRTNPKLVFTMVMFPEMSKLKAKSSFDSASCSEDEEQEEQEREERAFLLDVGSFAGVVSGKLCLQGTPVKLHLKHLRKMPFFCIFDSILCQRLQDNWRELNNLKALQKWLNEFHPPIELMEDAERDSQALQRQLSVLMHQWSSFEQQLTAVSSCKLVQIEQLFNNLRMRCQGLSQCSARSGHQDLGSAFEQHFTRLQATVKNLWHLFNDLVNSKKRRLDTACCNLRFQERQRALMSWIRLKKNILLDTDAINTKRLGGITKLQRVLYVSQRSQPHPWLLIQRPIIYSTGSRYEIQ</sequence>
<keyword evidence="1" id="KW-0175">Coiled coil</keyword>
<dbReference type="Gene3D" id="1.20.58.60">
    <property type="match status" value="1"/>
</dbReference>
<accession>A0ABD2PU36</accession>
<comment type="caution">
    <text evidence="2">The sequence shown here is derived from an EMBL/GenBank/DDBJ whole genome shotgun (WGS) entry which is preliminary data.</text>
</comment>
<reference evidence="2 3" key="1">
    <citation type="submission" date="2024-11" db="EMBL/GenBank/DDBJ databases">
        <title>Adaptive evolution of stress response genes in parasites aligns with host niche diversity.</title>
        <authorList>
            <person name="Hahn C."/>
            <person name="Resl P."/>
        </authorList>
    </citation>
    <scope>NUCLEOTIDE SEQUENCE [LARGE SCALE GENOMIC DNA]</scope>
    <source>
        <strain evidence="2">EGGRZ-B1_66</strain>
        <tissue evidence="2">Body</tissue>
    </source>
</reference>
<dbReference type="EMBL" id="JBJKFK010003372">
    <property type="protein sequence ID" value="KAL3309971.1"/>
    <property type="molecule type" value="Genomic_DNA"/>
</dbReference>
<dbReference type="AlphaFoldDB" id="A0ABD2PU36"/>
<protein>
    <submittedName>
        <fullName evidence="2">Uncharacterized protein</fullName>
    </submittedName>
</protein>
<proteinExistence type="predicted"/>
<organism evidence="2 3">
    <name type="scientific">Cichlidogyrus casuarinus</name>
    <dbReference type="NCBI Taxonomy" id="1844966"/>
    <lineage>
        <taxon>Eukaryota</taxon>
        <taxon>Metazoa</taxon>
        <taxon>Spiralia</taxon>
        <taxon>Lophotrochozoa</taxon>
        <taxon>Platyhelminthes</taxon>
        <taxon>Monogenea</taxon>
        <taxon>Monopisthocotylea</taxon>
        <taxon>Dactylogyridea</taxon>
        <taxon>Ancyrocephalidae</taxon>
        <taxon>Cichlidogyrus</taxon>
    </lineage>
</organism>
<feature type="coiled-coil region" evidence="1">
    <location>
        <begin position="92"/>
        <end position="122"/>
    </location>
</feature>
<gene>
    <name evidence="2" type="ORF">Ciccas_011474</name>
</gene>
<evidence type="ECO:0000313" key="2">
    <source>
        <dbReference type="EMBL" id="KAL3309971.1"/>
    </source>
</evidence>
<keyword evidence="3" id="KW-1185">Reference proteome</keyword>
<dbReference type="Proteomes" id="UP001626550">
    <property type="component" value="Unassembled WGS sequence"/>
</dbReference>